<sequence length="49" mass="5958">MITREQWTLIFPNLKDPWRSQVLPFLEKAMEEFYINTPKRMSQFLAKLA</sequence>
<evidence type="ECO:0000313" key="1">
    <source>
        <dbReference type="EMBL" id="GFP33995.1"/>
    </source>
</evidence>
<accession>A0A6V8PMZ5</accession>
<reference evidence="1 2" key="1">
    <citation type="journal article" date="2020" name="Front. Microbiol.">
        <title>Single-cell genomics of novel Actinobacteria with the Wood-Ljungdahl pathway discovered in a serpentinizing system.</title>
        <authorList>
            <person name="Merino N."/>
            <person name="Kawai M."/>
            <person name="Boyd E.S."/>
            <person name="Colman D.R."/>
            <person name="McGlynn S.E."/>
            <person name="Nealson K.H."/>
            <person name="Kurokawa K."/>
            <person name="Hongoh Y."/>
        </authorList>
    </citation>
    <scope>NUCLEOTIDE SEQUENCE [LARGE SCALE GENOMIC DNA]</scope>
    <source>
        <strain evidence="1 2">S42</strain>
    </source>
</reference>
<dbReference type="EMBL" id="BLSA01000868">
    <property type="protein sequence ID" value="GFP33995.1"/>
    <property type="molecule type" value="Genomic_DNA"/>
</dbReference>
<dbReference type="AlphaFoldDB" id="A0A6V8PMZ5"/>
<organism evidence="1 2">
    <name type="scientific">Candidatus Hakubella thermalkaliphila</name>
    <dbReference type="NCBI Taxonomy" id="2754717"/>
    <lineage>
        <taxon>Bacteria</taxon>
        <taxon>Bacillati</taxon>
        <taxon>Actinomycetota</taxon>
        <taxon>Actinomycetota incertae sedis</taxon>
        <taxon>Candidatus Hakubellales</taxon>
        <taxon>Candidatus Hakubellaceae</taxon>
        <taxon>Candidatus Hakubella</taxon>
    </lineage>
</organism>
<evidence type="ECO:0000313" key="2">
    <source>
        <dbReference type="Proteomes" id="UP000568877"/>
    </source>
</evidence>
<feature type="non-terminal residue" evidence="1">
    <location>
        <position position="49"/>
    </location>
</feature>
<name>A0A6V8PMZ5_9ACTN</name>
<comment type="caution">
    <text evidence="1">The sequence shown here is derived from an EMBL/GenBank/DDBJ whole genome shotgun (WGS) entry which is preliminary data.</text>
</comment>
<gene>
    <name evidence="1" type="ORF">HKBW3S42_02335</name>
</gene>
<dbReference type="Proteomes" id="UP000568877">
    <property type="component" value="Unassembled WGS sequence"/>
</dbReference>
<proteinExistence type="predicted"/>
<protein>
    <submittedName>
        <fullName evidence="1">Uncharacterized protein</fullName>
    </submittedName>
</protein>